<evidence type="ECO:0000256" key="3">
    <source>
        <dbReference type="ARBA" id="ARBA00023015"/>
    </source>
</evidence>
<evidence type="ECO:0000313" key="9">
    <source>
        <dbReference type="EMBL" id="TDE32277.1"/>
    </source>
</evidence>
<dbReference type="Pfam" id="PF04542">
    <property type="entry name" value="Sigma70_r2"/>
    <property type="match status" value="1"/>
</dbReference>
<dbReference type="SUPFAM" id="SSF54427">
    <property type="entry name" value="NTF2-like"/>
    <property type="match status" value="1"/>
</dbReference>
<organism evidence="9 10">
    <name type="scientific">Nonomuraea mesophila</name>
    <dbReference type="NCBI Taxonomy" id="2530382"/>
    <lineage>
        <taxon>Bacteria</taxon>
        <taxon>Bacillati</taxon>
        <taxon>Actinomycetota</taxon>
        <taxon>Actinomycetes</taxon>
        <taxon>Streptosporangiales</taxon>
        <taxon>Streptosporangiaceae</taxon>
        <taxon>Nonomuraea</taxon>
    </lineage>
</organism>
<dbReference type="NCBIfam" id="TIGR02957">
    <property type="entry name" value="SigX4"/>
    <property type="match status" value="1"/>
</dbReference>
<dbReference type="Gene3D" id="1.10.1740.10">
    <property type="match status" value="1"/>
</dbReference>
<evidence type="ECO:0000256" key="1">
    <source>
        <dbReference type="ARBA" id="ARBA00010641"/>
    </source>
</evidence>
<keyword evidence="5" id="KW-0804">Transcription</keyword>
<comment type="caution">
    <text evidence="9">The sequence shown here is derived from an EMBL/GenBank/DDBJ whole genome shotgun (WGS) entry which is preliminary data.</text>
</comment>
<dbReference type="GO" id="GO:0003677">
    <property type="term" value="F:DNA binding"/>
    <property type="evidence" value="ECO:0007669"/>
    <property type="project" value="InterPro"/>
</dbReference>
<name>A0A4R5EDT6_9ACTN</name>
<dbReference type="InterPro" id="IPR013324">
    <property type="entry name" value="RNA_pol_sigma_r3/r4-like"/>
</dbReference>
<dbReference type="Gene3D" id="1.10.10.10">
    <property type="entry name" value="Winged helix-like DNA-binding domain superfamily/Winged helix DNA-binding domain"/>
    <property type="match status" value="1"/>
</dbReference>
<proteinExistence type="inferred from homology"/>
<dbReference type="InterPro" id="IPR014303">
    <property type="entry name" value="RNA_pol_sigma-70_ECF"/>
</dbReference>
<keyword evidence="4" id="KW-0731">Sigma factor</keyword>
<feature type="region of interest" description="Disordered" evidence="6">
    <location>
        <begin position="1"/>
        <end position="35"/>
    </location>
</feature>
<keyword evidence="10" id="KW-1185">Reference proteome</keyword>
<feature type="domain" description="RNA polymerase sigma factor 70 region 4 type 2" evidence="8">
    <location>
        <begin position="145"/>
        <end position="194"/>
    </location>
</feature>
<protein>
    <submittedName>
        <fullName evidence="9">RNA polymerase sigma-70 factor</fullName>
    </submittedName>
</protein>
<dbReference type="InterPro" id="IPR052704">
    <property type="entry name" value="ECF_Sigma-70_Domain"/>
</dbReference>
<dbReference type="InterPro" id="IPR014284">
    <property type="entry name" value="RNA_pol_sigma-70_dom"/>
</dbReference>
<comment type="subunit">
    <text evidence="2">Interacts transiently with the RNA polymerase catalytic core formed by RpoA, RpoB, RpoC and RpoZ (2 alpha, 1 beta, 1 beta' and 1 omega subunit) to form the RNA polymerase holoenzyme that can initiate transcription.</text>
</comment>
<dbReference type="InterPro" id="IPR032710">
    <property type="entry name" value="NTF2-like_dom_sf"/>
</dbReference>
<dbReference type="PANTHER" id="PTHR30173:SF36">
    <property type="entry name" value="ECF RNA POLYMERASE SIGMA FACTOR SIGJ"/>
    <property type="match status" value="1"/>
</dbReference>
<dbReference type="Proteomes" id="UP000295136">
    <property type="component" value="Unassembled WGS sequence"/>
</dbReference>
<evidence type="ECO:0000256" key="2">
    <source>
        <dbReference type="ARBA" id="ARBA00011344"/>
    </source>
</evidence>
<dbReference type="InterPro" id="IPR007627">
    <property type="entry name" value="RNA_pol_sigma70_r2"/>
</dbReference>
<evidence type="ECO:0000256" key="5">
    <source>
        <dbReference type="ARBA" id="ARBA00023163"/>
    </source>
</evidence>
<evidence type="ECO:0000256" key="4">
    <source>
        <dbReference type="ARBA" id="ARBA00023082"/>
    </source>
</evidence>
<evidence type="ECO:0000256" key="6">
    <source>
        <dbReference type="SAM" id="MobiDB-lite"/>
    </source>
</evidence>
<dbReference type="PANTHER" id="PTHR30173">
    <property type="entry name" value="SIGMA 19 FACTOR"/>
    <property type="match status" value="1"/>
</dbReference>
<comment type="similarity">
    <text evidence="1">Belongs to the sigma-70 factor family. ECF subfamily.</text>
</comment>
<evidence type="ECO:0000259" key="8">
    <source>
        <dbReference type="Pfam" id="PF08281"/>
    </source>
</evidence>
<dbReference type="Pfam" id="PF08281">
    <property type="entry name" value="Sigma70_r4_2"/>
    <property type="match status" value="1"/>
</dbReference>
<keyword evidence="3" id="KW-0805">Transcription regulation</keyword>
<dbReference type="InterPro" id="IPR036388">
    <property type="entry name" value="WH-like_DNA-bd_sf"/>
</dbReference>
<dbReference type="NCBIfam" id="TIGR02937">
    <property type="entry name" value="sigma70-ECF"/>
    <property type="match status" value="1"/>
</dbReference>
<dbReference type="NCBIfam" id="NF007214">
    <property type="entry name" value="PRK09636.1"/>
    <property type="match status" value="1"/>
</dbReference>
<accession>A0A4R5EDT6</accession>
<dbReference type="SUPFAM" id="SSF88659">
    <property type="entry name" value="Sigma3 and sigma4 domains of RNA polymerase sigma factors"/>
    <property type="match status" value="1"/>
</dbReference>
<dbReference type="Gene3D" id="3.10.450.50">
    <property type="match status" value="1"/>
</dbReference>
<gene>
    <name evidence="9" type="ORF">E1295_39835</name>
</gene>
<sequence>MRFLATRPAHHASRGITTREPSPPARGTPGTRPAAVTGHDASVDFEEHRPMLLGLAYRLLGSMWDAEDVVQEAWLRWQGADRDGIREPRAYLVTVVSRLALDQLRSARAKRESYTGPWLPEPVLTSEAGPLDTAELRDTVSYATLHMMERLSPPERAVFVLREAFELPYDEIAGIVESSVVNARQLHHRASTRLAEGRDKFQPTTEDHSRLLVKFMDAAKGGDLDALTELFHEDVVSWNDGGGKVRAALRPVSGRHKVASFLSALTVRYAFTGVRLMDVNGHPALWTRSLEGDQVVMVNVRDGRIQDLYTVLNPDKLVRVHKT</sequence>
<dbReference type="AlphaFoldDB" id="A0A4R5EDT6"/>
<dbReference type="EMBL" id="SMLD01000175">
    <property type="protein sequence ID" value="TDE32277.1"/>
    <property type="molecule type" value="Genomic_DNA"/>
</dbReference>
<dbReference type="InterPro" id="IPR013249">
    <property type="entry name" value="RNA_pol_sigma70_r4_t2"/>
</dbReference>
<evidence type="ECO:0000313" key="10">
    <source>
        <dbReference type="Proteomes" id="UP000295136"/>
    </source>
</evidence>
<feature type="domain" description="RNA polymerase sigma-70 region 2" evidence="7">
    <location>
        <begin position="45"/>
        <end position="108"/>
    </location>
</feature>
<evidence type="ECO:0000259" key="7">
    <source>
        <dbReference type="Pfam" id="PF04542"/>
    </source>
</evidence>
<dbReference type="GO" id="GO:0016987">
    <property type="term" value="F:sigma factor activity"/>
    <property type="evidence" value="ECO:0007669"/>
    <property type="project" value="UniProtKB-KW"/>
</dbReference>
<dbReference type="GO" id="GO:0006352">
    <property type="term" value="P:DNA-templated transcription initiation"/>
    <property type="evidence" value="ECO:0007669"/>
    <property type="project" value="InterPro"/>
</dbReference>
<dbReference type="SUPFAM" id="SSF88946">
    <property type="entry name" value="Sigma2 domain of RNA polymerase sigma factors"/>
    <property type="match status" value="1"/>
</dbReference>
<dbReference type="InterPro" id="IPR013325">
    <property type="entry name" value="RNA_pol_sigma_r2"/>
</dbReference>
<reference evidence="9 10" key="1">
    <citation type="submission" date="2019-03" db="EMBL/GenBank/DDBJ databases">
        <title>Draft genome sequences of novel Actinobacteria.</title>
        <authorList>
            <person name="Sahin N."/>
            <person name="Ay H."/>
            <person name="Saygin H."/>
        </authorList>
    </citation>
    <scope>NUCLEOTIDE SEQUENCE [LARGE SCALE GENOMIC DNA]</scope>
    <source>
        <strain evidence="9 10">6K102</strain>
    </source>
</reference>